<reference evidence="1 2" key="1">
    <citation type="submission" date="2021-03" db="EMBL/GenBank/DDBJ databases">
        <title>Muricauda lutimaris sp. nov. and Muricauda ruestringensis sp. nov, two marine members of the Flavobacteriaceae isolated from deep sea sediments of Western Pacific.</title>
        <authorList>
            <person name="Zhao S."/>
            <person name="Liu R."/>
        </authorList>
    </citation>
    <scope>NUCLEOTIDE SEQUENCE [LARGE SCALE GENOMIC DNA]</scope>
    <source>
        <strain evidence="1 2">BC31-3-A3</strain>
    </source>
</reference>
<gene>
    <name evidence="1" type="ORF">J0654_16035</name>
</gene>
<proteinExistence type="predicted"/>
<dbReference type="Proteomes" id="UP000664807">
    <property type="component" value="Unassembled WGS sequence"/>
</dbReference>
<accession>A0ABS3FKD3</accession>
<dbReference type="EMBL" id="JAFLNM010000004">
    <property type="protein sequence ID" value="MBO0343165.1"/>
    <property type="molecule type" value="Genomic_DNA"/>
</dbReference>
<evidence type="ECO:0000313" key="2">
    <source>
        <dbReference type="Proteomes" id="UP000664807"/>
    </source>
</evidence>
<protein>
    <submittedName>
        <fullName evidence="1">Uncharacterized protein</fullName>
    </submittedName>
</protein>
<name>A0ABS3FKD3_9FLAO</name>
<comment type="caution">
    <text evidence="1">The sequence shown here is derived from an EMBL/GenBank/DDBJ whole genome shotgun (WGS) entry which is preliminary data.</text>
</comment>
<evidence type="ECO:0000313" key="1">
    <source>
        <dbReference type="EMBL" id="MBO0343165.1"/>
    </source>
</evidence>
<sequence length="81" mass="9165">MHFFENLPEKLNLAYSLLAGTLFSQFIREDTVISHEAKGVLKNPADKILIDDTVQELKKDSSMKKKKITLSDDTEVVINIS</sequence>
<dbReference type="RefSeq" id="WP_207030131.1">
    <property type="nucleotide sequence ID" value="NZ_JAFLNM010000004.1"/>
</dbReference>
<keyword evidence="2" id="KW-1185">Reference proteome</keyword>
<organism evidence="1 2">
    <name type="scientific">Flagellimonas profundi</name>
    <dbReference type="NCBI Taxonomy" id="2915620"/>
    <lineage>
        <taxon>Bacteria</taxon>
        <taxon>Pseudomonadati</taxon>
        <taxon>Bacteroidota</taxon>
        <taxon>Flavobacteriia</taxon>
        <taxon>Flavobacteriales</taxon>
        <taxon>Flavobacteriaceae</taxon>
        <taxon>Flagellimonas</taxon>
    </lineage>
</organism>